<proteinExistence type="predicted"/>
<comment type="caution">
    <text evidence="1">The sequence shown here is derived from an EMBL/GenBank/DDBJ whole genome shotgun (WGS) entry which is preliminary data.</text>
</comment>
<protein>
    <submittedName>
        <fullName evidence="1">Uncharacterized protein</fullName>
    </submittedName>
</protein>
<dbReference type="AlphaFoldDB" id="A0A316I2I0"/>
<dbReference type="Proteomes" id="UP000246005">
    <property type="component" value="Unassembled WGS sequence"/>
</dbReference>
<accession>A0A316I2I0</accession>
<evidence type="ECO:0000313" key="2">
    <source>
        <dbReference type="Proteomes" id="UP000246005"/>
    </source>
</evidence>
<gene>
    <name evidence="1" type="ORF">C8D88_108220</name>
</gene>
<dbReference type="RefSeq" id="WP_109638886.1">
    <property type="nucleotide sequence ID" value="NZ_QGHB01000008.1"/>
</dbReference>
<reference evidence="1 2" key="1">
    <citation type="submission" date="2018-05" db="EMBL/GenBank/DDBJ databases">
        <title>Genomic Encyclopedia of Type Strains, Phase IV (KMG-IV): sequencing the most valuable type-strain genomes for metagenomic binning, comparative biology and taxonomic classification.</title>
        <authorList>
            <person name="Goeker M."/>
        </authorList>
    </citation>
    <scope>NUCLEOTIDE SEQUENCE [LARGE SCALE GENOMIC DNA]</scope>
    <source>
        <strain evidence="1 2">DSM 45480</strain>
    </source>
</reference>
<dbReference type="EMBL" id="QGHB01000008">
    <property type="protein sequence ID" value="PWK84605.1"/>
    <property type="molecule type" value="Genomic_DNA"/>
</dbReference>
<evidence type="ECO:0000313" key="1">
    <source>
        <dbReference type="EMBL" id="PWK84605.1"/>
    </source>
</evidence>
<name>A0A316I2I0_9PSEU</name>
<organism evidence="1 2">
    <name type="scientific">Lentzea atacamensis</name>
    <dbReference type="NCBI Taxonomy" id="531938"/>
    <lineage>
        <taxon>Bacteria</taxon>
        <taxon>Bacillati</taxon>
        <taxon>Actinomycetota</taxon>
        <taxon>Actinomycetes</taxon>
        <taxon>Pseudonocardiales</taxon>
        <taxon>Pseudonocardiaceae</taxon>
        <taxon>Lentzea</taxon>
    </lineage>
</organism>
<sequence length="246" mass="25608">MAHPAAEPPPVTAVRMLLAATTGRRPHPAPLAIARGGVIALVRGADTLSLGVLEGLRALAEHAGFDLLDIFPAPVFGQTPRARRVKLVVAAIPAVSLPAQRCAAAWNAPVVLPDVFDPEESLRLLLQPEPALTVAFGDGRTCTVVQAAHFAGHMHCSTASGAFAHEARALAVSPIPGGMLACAVGKKAGPIRPLREPLTLRLSVPVLSTVDGITELFPAGTHRIGPAQPLYRIVPRNAALKSGDLR</sequence>